<dbReference type="InterPro" id="IPR000594">
    <property type="entry name" value="ThiF_NAD_FAD-bd"/>
</dbReference>
<dbReference type="GO" id="GO:0004792">
    <property type="term" value="F:thiosulfate-cyanide sulfurtransferase activity"/>
    <property type="evidence" value="ECO:0007669"/>
    <property type="project" value="TreeGrafter"/>
</dbReference>
<dbReference type="GO" id="GO:0005829">
    <property type="term" value="C:cytosol"/>
    <property type="evidence" value="ECO:0007669"/>
    <property type="project" value="TreeGrafter"/>
</dbReference>
<sequence length="251" mass="27403">MSDRYIRQISVIGYDGQKRLQKAKILVVGAGGLGSSVIAYLAAAGVGKLGIMDGDVVEEHNLQRQIIHGGNVGINKAESAKLFVERLNPDVEVEVYPFRITPSNVMDIVGDYDIVVSCPDNLTTRYVLNDACRLLGKPIVHAAIHGFEGEAMTVIGTPCYRCVFPRARSEEKPGVIGPVAGLFGCIQAVEAIKLVLGMEVLSGRLLRADLRSMEFYEISISNNPECPVCSGRLKGIFEENYVNDCRVVRFE</sequence>
<organism evidence="4 5">
    <name type="scientific">Archaeoglobus veneficus (strain DSM 11195 / SNP6)</name>
    <dbReference type="NCBI Taxonomy" id="693661"/>
    <lineage>
        <taxon>Archaea</taxon>
        <taxon>Methanobacteriati</taxon>
        <taxon>Methanobacteriota</taxon>
        <taxon>Archaeoglobi</taxon>
        <taxon>Archaeoglobales</taxon>
        <taxon>Archaeoglobaceae</taxon>
        <taxon>Archaeoglobus</taxon>
    </lineage>
</organism>
<evidence type="ECO:0000259" key="3">
    <source>
        <dbReference type="Pfam" id="PF00899"/>
    </source>
</evidence>
<dbReference type="Pfam" id="PF00899">
    <property type="entry name" value="ThiF"/>
    <property type="match status" value="1"/>
</dbReference>
<dbReference type="RefSeq" id="WP_013683937.1">
    <property type="nucleotide sequence ID" value="NC_015320.1"/>
</dbReference>
<evidence type="ECO:0000313" key="4">
    <source>
        <dbReference type="EMBL" id="AEA47275.1"/>
    </source>
</evidence>
<dbReference type="eggNOG" id="arCOG01676">
    <property type="taxonomic scope" value="Archaea"/>
</dbReference>
<evidence type="ECO:0000313" key="5">
    <source>
        <dbReference type="Proteomes" id="UP000008136"/>
    </source>
</evidence>
<evidence type="ECO:0000256" key="2">
    <source>
        <dbReference type="SAM" id="Phobius"/>
    </source>
</evidence>
<dbReference type="EMBL" id="CP002588">
    <property type="protein sequence ID" value="AEA47275.1"/>
    <property type="molecule type" value="Genomic_DNA"/>
</dbReference>
<protein>
    <submittedName>
        <fullName evidence="4">UBA/THIF-type NAD/FAD binding protein</fullName>
    </submittedName>
</protein>
<keyword evidence="5" id="KW-1185">Reference proteome</keyword>
<dbReference type="CDD" id="cd00757">
    <property type="entry name" value="ThiF_MoeB_HesA_family"/>
    <property type="match status" value="1"/>
</dbReference>
<keyword evidence="2" id="KW-1133">Transmembrane helix</keyword>
<dbReference type="GO" id="GO:0008146">
    <property type="term" value="F:sulfotransferase activity"/>
    <property type="evidence" value="ECO:0007669"/>
    <property type="project" value="TreeGrafter"/>
</dbReference>
<dbReference type="PANTHER" id="PTHR10953">
    <property type="entry name" value="UBIQUITIN-ACTIVATING ENZYME E1"/>
    <property type="match status" value="1"/>
</dbReference>
<dbReference type="AlphaFoldDB" id="F2KMZ9"/>
<dbReference type="GeneID" id="10394389"/>
<dbReference type="STRING" id="693661.Arcve_1268"/>
<dbReference type="InterPro" id="IPR045886">
    <property type="entry name" value="ThiF/MoeB/HesA"/>
</dbReference>
<dbReference type="HOGENOM" id="CLU_013325_10_0_2"/>
<reference evidence="4 5" key="1">
    <citation type="submission" date="2011-03" db="EMBL/GenBank/DDBJ databases">
        <title>The complete genome of Archaeoglobus veneficus SNP6.</title>
        <authorList>
            <consortium name="US DOE Joint Genome Institute (JGI-PGF)"/>
            <person name="Lucas S."/>
            <person name="Copeland A."/>
            <person name="Lapidus A."/>
            <person name="Bruce D."/>
            <person name="Goodwin L."/>
            <person name="Pitluck S."/>
            <person name="Kyrpides N."/>
            <person name="Mavromatis K."/>
            <person name="Pagani I."/>
            <person name="Ivanova N."/>
            <person name="Mikhailova N."/>
            <person name="Lu M."/>
            <person name="Detter J.C."/>
            <person name="Tapia R."/>
            <person name="Han C."/>
            <person name="Land M."/>
            <person name="Hauser L."/>
            <person name="Markowitz V."/>
            <person name="Cheng J.-F."/>
            <person name="Hugenholtz P."/>
            <person name="Woyke T."/>
            <person name="Wu D."/>
            <person name="Spring S."/>
            <person name="Brambilla E."/>
            <person name="Klenk H.-P."/>
            <person name="Eisen J.A."/>
        </authorList>
    </citation>
    <scope>NUCLEOTIDE SEQUENCE [LARGE SCALE GENOMIC DNA]</scope>
    <source>
        <strain>SNP6</strain>
    </source>
</reference>
<dbReference type="InterPro" id="IPR035985">
    <property type="entry name" value="Ubiquitin-activating_enz"/>
</dbReference>
<dbReference type="FunFam" id="3.40.50.720:FF:000080">
    <property type="entry name" value="Thiazole biosynthesis adenylyltransferase ThiF"/>
    <property type="match status" value="1"/>
</dbReference>
<feature type="domain" description="THIF-type NAD/FAD binding fold" evidence="3">
    <location>
        <begin position="5"/>
        <end position="228"/>
    </location>
</feature>
<accession>F2KMZ9</accession>
<dbReference type="Gene3D" id="3.40.50.720">
    <property type="entry name" value="NAD(P)-binding Rossmann-like Domain"/>
    <property type="match status" value="1"/>
</dbReference>
<dbReference type="SUPFAM" id="SSF69572">
    <property type="entry name" value="Activating enzymes of the ubiquitin-like proteins"/>
    <property type="match status" value="1"/>
</dbReference>
<dbReference type="OrthoDB" id="7915at2157"/>
<keyword evidence="2" id="KW-0812">Transmembrane</keyword>
<dbReference type="PANTHER" id="PTHR10953:SF102">
    <property type="entry name" value="ADENYLYLTRANSFERASE AND SULFURTRANSFERASE MOCS3"/>
    <property type="match status" value="1"/>
</dbReference>
<evidence type="ECO:0000256" key="1">
    <source>
        <dbReference type="ARBA" id="ARBA00009919"/>
    </source>
</evidence>
<feature type="transmembrane region" description="Helical" evidence="2">
    <location>
        <begin position="25"/>
        <end position="43"/>
    </location>
</feature>
<dbReference type="GO" id="GO:0016779">
    <property type="term" value="F:nucleotidyltransferase activity"/>
    <property type="evidence" value="ECO:0007669"/>
    <property type="project" value="TreeGrafter"/>
</dbReference>
<gene>
    <name evidence="4" type="ordered locus">Arcve_1268</name>
</gene>
<dbReference type="Proteomes" id="UP000008136">
    <property type="component" value="Chromosome"/>
</dbReference>
<dbReference type="GO" id="GO:0008641">
    <property type="term" value="F:ubiquitin-like modifier activating enzyme activity"/>
    <property type="evidence" value="ECO:0007669"/>
    <property type="project" value="InterPro"/>
</dbReference>
<proteinExistence type="inferred from homology"/>
<name>F2KMZ9_ARCVS</name>
<comment type="similarity">
    <text evidence="1">Belongs to the HesA/MoeB/ThiF family.</text>
</comment>
<keyword evidence="2" id="KW-0472">Membrane</keyword>
<dbReference type="KEGG" id="ave:Arcve_1268"/>